<protein>
    <submittedName>
        <fullName evidence="5">Methyl-accepting chemotaxis protein</fullName>
    </submittedName>
</protein>
<dbReference type="PANTHER" id="PTHR32089:SF112">
    <property type="entry name" value="LYSOZYME-LIKE PROTEIN-RELATED"/>
    <property type="match status" value="1"/>
</dbReference>
<gene>
    <name evidence="5" type="ORF">D1012_03190</name>
</gene>
<sequence>MKNAFRGGDHVSPPPLAPPAPRPDDRIIDEMVAASVQLGHDIVDVAGFFDGVDEAAAEQVTRLTEVRDSARSVSKASASMVGTTERLSTVMGSLIEVLATSTAQLHQAIGASQQVLGWVSGVGAPLARIDDAMRATQASNTRILDIAREINMLAMNAKIEAARAGDRGRGFAVVADAVNALSAQTTTTARVISETVGSLAGEIAALRAETEVTVGQAETGLRDLASAGSALKDLGKQASAGESELAAMGTDAQHMRSVMHGFGPTFVALYEGIIEQTEMINDARNRVSGLITLSERMVQHMFALGGASEDRPLIDAVMHSATRLSDVLEQALDRGEISQQMLFSSDYRPIPGSNPAQVLAPFTSLTDRLFPPVQEQMLTLDPRIVFCAAVTQDGYLPTHNRQFSARQGNDPVWNAANCRNRRIFDDRVGLGAGRSTAPFLMQIYRRDMGGGTFAMMKDVSAPITVKGCHWGGLRLAYRF</sequence>
<feature type="domain" description="Methyl-accepting transducer" evidence="4">
    <location>
        <begin position="34"/>
        <end position="270"/>
    </location>
</feature>
<comment type="caution">
    <text evidence="5">The sequence shown here is derived from an EMBL/GenBank/DDBJ whole genome shotgun (WGS) entry which is preliminary data.</text>
</comment>
<dbReference type="GO" id="GO:0007165">
    <property type="term" value="P:signal transduction"/>
    <property type="evidence" value="ECO:0007669"/>
    <property type="project" value="UniProtKB-KW"/>
</dbReference>
<dbReference type="InterPro" id="IPR004089">
    <property type="entry name" value="MCPsignal_dom"/>
</dbReference>
<evidence type="ECO:0000256" key="2">
    <source>
        <dbReference type="PROSITE-ProRule" id="PRU00284"/>
    </source>
</evidence>
<dbReference type="SMART" id="SM00283">
    <property type="entry name" value="MA"/>
    <property type="match status" value="1"/>
</dbReference>
<keyword evidence="6" id="KW-1185">Reference proteome</keyword>
<dbReference type="Gene3D" id="1.10.287.950">
    <property type="entry name" value="Methyl-accepting chemotaxis protein"/>
    <property type="match status" value="1"/>
</dbReference>
<accession>A0A411Z7K6</accession>
<evidence type="ECO:0000259" key="4">
    <source>
        <dbReference type="PROSITE" id="PS50111"/>
    </source>
</evidence>
<reference evidence="5 6" key="1">
    <citation type="submission" date="2018-08" db="EMBL/GenBank/DDBJ databases">
        <title>Flavobacterium tibetense sp. nov., isolated from a wetland YonghuCo on Tibetan Plateau.</title>
        <authorList>
            <person name="Phurbu D."/>
            <person name="Lu H."/>
            <person name="Xing P."/>
        </authorList>
    </citation>
    <scope>NUCLEOTIDE SEQUENCE [LARGE SCALE GENOMIC DNA]</scope>
    <source>
        <strain evidence="5 6">DJC</strain>
    </source>
</reference>
<dbReference type="Proteomes" id="UP000284547">
    <property type="component" value="Unassembled WGS sequence"/>
</dbReference>
<feature type="compositionally biased region" description="Pro residues" evidence="3">
    <location>
        <begin position="12"/>
        <end position="21"/>
    </location>
</feature>
<evidence type="ECO:0000256" key="3">
    <source>
        <dbReference type="SAM" id="MobiDB-lite"/>
    </source>
</evidence>
<dbReference type="Pfam" id="PF00015">
    <property type="entry name" value="MCPsignal"/>
    <property type="match status" value="1"/>
</dbReference>
<dbReference type="GO" id="GO:0016020">
    <property type="term" value="C:membrane"/>
    <property type="evidence" value="ECO:0007669"/>
    <property type="project" value="InterPro"/>
</dbReference>
<name>A0A411Z7K6_9RHOB</name>
<dbReference type="SUPFAM" id="SSF58104">
    <property type="entry name" value="Methyl-accepting chemotaxis protein (MCP) signaling domain"/>
    <property type="match status" value="1"/>
</dbReference>
<evidence type="ECO:0000313" key="5">
    <source>
        <dbReference type="EMBL" id="RGP39128.1"/>
    </source>
</evidence>
<feature type="region of interest" description="Disordered" evidence="3">
    <location>
        <begin position="1"/>
        <end position="24"/>
    </location>
</feature>
<dbReference type="AlphaFoldDB" id="A0A411Z7K6"/>
<evidence type="ECO:0000313" key="6">
    <source>
        <dbReference type="Proteomes" id="UP000284547"/>
    </source>
</evidence>
<dbReference type="EMBL" id="QWEY01000001">
    <property type="protein sequence ID" value="RGP39128.1"/>
    <property type="molecule type" value="Genomic_DNA"/>
</dbReference>
<proteinExistence type="predicted"/>
<organism evidence="5 6">
    <name type="scientific">Pseudotabrizicola alkalilacus</name>
    <dbReference type="NCBI Taxonomy" id="2305252"/>
    <lineage>
        <taxon>Bacteria</taxon>
        <taxon>Pseudomonadati</taxon>
        <taxon>Pseudomonadota</taxon>
        <taxon>Alphaproteobacteria</taxon>
        <taxon>Rhodobacterales</taxon>
        <taxon>Paracoccaceae</taxon>
        <taxon>Pseudotabrizicola</taxon>
    </lineage>
</organism>
<keyword evidence="1 2" id="KW-0807">Transducer</keyword>
<evidence type="ECO:0000256" key="1">
    <source>
        <dbReference type="ARBA" id="ARBA00023224"/>
    </source>
</evidence>
<dbReference type="PANTHER" id="PTHR32089">
    <property type="entry name" value="METHYL-ACCEPTING CHEMOTAXIS PROTEIN MCPB"/>
    <property type="match status" value="1"/>
</dbReference>
<dbReference type="PROSITE" id="PS50111">
    <property type="entry name" value="CHEMOTAXIS_TRANSDUC_2"/>
    <property type="match status" value="1"/>
</dbReference>